<dbReference type="RefSeq" id="WP_379981272.1">
    <property type="nucleotide sequence ID" value="NZ_JBHSFV010000012.1"/>
</dbReference>
<dbReference type="PROSITE" id="PS51257">
    <property type="entry name" value="PROKAR_LIPOPROTEIN"/>
    <property type="match status" value="1"/>
</dbReference>
<name>A0ABV9HZZ8_9FLAO</name>
<evidence type="ECO:0000313" key="1">
    <source>
        <dbReference type="EMBL" id="MFC4635747.1"/>
    </source>
</evidence>
<keyword evidence="2" id="KW-1185">Reference proteome</keyword>
<dbReference type="Proteomes" id="UP001596043">
    <property type="component" value="Unassembled WGS sequence"/>
</dbReference>
<proteinExistence type="predicted"/>
<accession>A0ABV9HZZ8</accession>
<gene>
    <name evidence="1" type="ORF">ACFO3O_17690</name>
</gene>
<protein>
    <recommendedName>
        <fullName evidence="3">DUF4595 domain-containing protein</fullName>
    </recommendedName>
</protein>
<comment type="caution">
    <text evidence="1">The sequence shown here is derived from an EMBL/GenBank/DDBJ whole genome shotgun (WGS) entry which is preliminary data.</text>
</comment>
<evidence type="ECO:0008006" key="3">
    <source>
        <dbReference type="Google" id="ProtNLM"/>
    </source>
</evidence>
<dbReference type="EMBL" id="JBHSFV010000012">
    <property type="protein sequence ID" value="MFC4635747.1"/>
    <property type="molecule type" value="Genomic_DNA"/>
</dbReference>
<reference evidence="2" key="1">
    <citation type="journal article" date="2019" name="Int. J. Syst. Evol. Microbiol.">
        <title>The Global Catalogue of Microorganisms (GCM) 10K type strain sequencing project: providing services to taxonomists for standard genome sequencing and annotation.</title>
        <authorList>
            <consortium name="The Broad Institute Genomics Platform"/>
            <consortium name="The Broad Institute Genome Sequencing Center for Infectious Disease"/>
            <person name="Wu L."/>
            <person name="Ma J."/>
        </authorList>
    </citation>
    <scope>NUCLEOTIDE SEQUENCE [LARGE SCALE GENOMIC DNA]</scope>
    <source>
        <strain evidence="2">YJ-61-S</strain>
    </source>
</reference>
<sequence>MKKIITLIGIVFVFSCSTNEDILENTSSEESNFLLSKMITHYDNDEVVGEDILSYTYNSANNPISLNYESLSGEISQVLEFVYDDSGELTEIVYPIENPNGFSTYKKAVVQTFNENQAILIVQRFDSEDVLIGPLYEVRFEFEGLLIKSLLTIPDPSYASGQIYTNFTHDDDGKLLHISNGAVGSEPYEYQVLSWDDNIIPDTVNYFSRSFFDIKYWFPKHYISTKNPTMVFHANEAFNIMVDYESDSENGTVSNYIVSDDSTNPDSFDYSENVSKLYIEAN</sequence>
<evidence type="ECO:0000313" key="2">
    <source>
        <dbReference type="Proteomes" id="UP001596043"/>
    </source>
</evidence>
<organism evidence="1 2">
    <name type="scientific">Dokdonia ponticola</name>
    <dbReference type="NCBI Taxonomy" id="2041041"/>
    <lineage>
        <taxon>Bacteria</taxon>
        <taxon>Pseudomonadati</taxon>
        <taxon>Bacteroidota</taxon>
        <taxon>Flavobacteriia</taxon>
        <taxon>Flavobacteriales</taxon>
        <taxon>Flavobacteriaceae</taxon>
        <taxon>Dokdonia</taxon>
    </lineage>
</organism>